<dbReference type="InterPro" id="IPR019734">
    <property type="entry name" value="TPR_rpt"/>
</dbReference>
<dbReference type="Gene3D" id="1.25.40.10">
    <property type="entry name" value="Tetratricopeptide repeat domain"/>
    <property type="match status" value="1"/>
</dbReference>
<dbReference type="Pfam" id="PF13181">
    <property type="entry name" value="TPR_8"/>
    <property type="match status" value="1"/>
</dbReference>
<accession>A0A644VTD7</accession>
<dbReference type="InterPro" id="IPR011990">
    <property type="entry name" value="TPR-like_helical_dom_sf"/>
</dbReference>
<dbReference type="EMBL" id="VSSQ01000429">
    <property type="protein sequence ID" value="MPL94480.1"/>
    <property type="molecule type" value="Genomic_DNA"/>
</dbReference>
<protein>
    <recommendedName>
        <fullName evidence="2">Tetratricopeptide repeat protein</fullName>
    </recommendedName>
</protein>
<name>A0A644VTD7_9ZZZZ</name>
<evidence type="ECO:0008006" key="2">
    <source>
        <dbReference type="Google" id="ProtNLM"/>
    </source>
</evidence>
<gene>
    <name evidence="1" type="ORF">SDC9_40634</name>
</gene>
<comment type="caution">
    <text evidence="1">The sequence shown here is derived from an EMBL/GenBank/DDBJ whole genome shotgun (WGS) entry which is preliminary data.</text>
</comment>
<proteinExistence type="predicted"/>
<reference evidence="1" key="1">
    <citation type="submission" date="2019-08" db="EMBL/GenBank/DDBJ databases">
        <authorList>
            <person name="Kucharzyk K."/>
            <person name="Murdoch R.W."/>
            <person name="Higgins S."/>
            <person name="Loffler F."/>
        </authorList>
    </citation>
    <scope>NUCLEOTIDE SEQUENCE</scope>
</reference>
<dbReference type="SUPFAM" id="SSF48452">
    <property type="entry name" value="TPR-like"/>
    <property type="match status" value="1"/>
</dbReference>
<dbReference type="AlphaFoldDB" id="A0A644VTD7"/>
<sequence>MSLRNLFLFLVLLPFLCFEISAQTNRSDSSCKKRVLQKWENLSQDGKYEEAIAELRKQMDFEDNKSKHKDYWHLGQLYAFNNDYDSAISYLKKSANMFDLLFDKFWRYYYKGTIAFLQRDKTKLNKYNSKMQKKKSAYYEGSANTLKSLFENFEKEYFEAYNK</sequence>
<organism evidence="1">
    <name type="scientific">bioreactor metagenome</name>
    <dbReference type="NCBI Taxonomy" id="1076179"/>
    <lineage>
        <taxon>unclassified sequences</taxon>
        <taxon>metagenomes</taxon>
        <taxon>ecological metagenomes</taxon>
    </lineage>
</organism>
<evidence type="ECO:0000313" key="1">
    <source>
        <dbReference type="EMBL" id="MPL94480.1"/>
    </source>
</evidence>